<evidence type="ECO:0000256" key="3">
    <source>
        <dbReference type="ARBA" id="ARBA00022801"/>
    </source>
</evidence>
<dbReference type="GeneID" id="92814291"/>
<name>A0AAW9HBN9_9ACTO</name>
<keyword evidence="3" id="KW-0378">Hydrolase</keyword>
<dbReference type="EMBL" id="JAWNFV010000005">
    <property type="protein sequence ID" value="MDY5140389.1"/>
    <property type="molecule type" value="Genomic_DNA"/>
</dbReference>
<keyword evidence="4" id="KW-0862">Zinc</keyword>
<dbReference type="RefSeq" id="WP_087070713.1">
    <property type="nucleotide sequence ID" value="NZ_CAUPFC010000007.1"/>
</dbReference>
<feature type="domain" description="Metallo-beta-lactamase" evidence="5">
    <location>
        <begin position="12"/>
        <end position="219"/>
    </location>
</feature>
<comment type="caution">
    <text evidence="6">The sequence shown here is derived from an EMBL/GenBank/DDBJ whole genome shotgun (WGS) entry which is preliminary data.</text>
</comment>
<dbReference type="Pfam" id="PF00753">
    <property type="entry name" value="Lactamase_B"/>
    <property type="match status" value="1"/>
</dbReference>
<evidence type="ECO:0000313" key="7">
    <source>
        <dbReference type="EMBL" id="MDY5146532.1"/>
    </source>
</evidence>
<dbReference type="CDD" id="cd06262">
    <property type="entry name" value="metallo-hydrolase-like_MBL-fold"/>
    <property type="match status" value="1"/>
</dbReference>
<dbReference type="PANTHER" id="PTHR46233">
    <property type="entry name" value="HYDROXYACYLGLUTATHIONE HYDROLASE GLOC"/>
    <property type="match status" value="1"/>
</dbReference>
<dbReference type="InterPro" id="IPR036866">
    <property type="entry name" value="RibonucZ/Hydroxyglut_hydro"/>
</dbReference>
<keyword evidence="2" id="KW-0479">Metal-binding</keyword>
<reference evidence="6 8" key="1">
    <citation type="submission" date="2023-10" db="EMBL/GenBank/DDBJ databases">
        <title>Whole Genome based description of the genera Actinobaculum and Actinotignum reveals a complex phylogenetic relationship within the species included in the genus Actinotignum.</title>
        <authorList>
            <person name="Jensen C.S."/>
            <person name="Dargis R."/>
            <person name="Kemp M."/>
            <person name="Christensen J.J."/>
        </authorList>
    </citation>
    <scope>NUCLEOTIDE SEQUENCE</scope>
    <source>
        <strain evidence="7 8">SLA_B089</strain>
        <strain evidence="6">SLA_B245</strain>
    </source>
</reference>
<evidence type="ECO:0000313" key="9">
    <source>
        <dbReference type="Proteomes" id="UP001288320"/>
    </source>
</evidence>
<comment type="cofactor">
    <cofactor evidence="1">
        <name>Zn(2+)</name>
        <dbReference type="ChEBI" id="CHEBI:29105"/>
    </cofactor>
</comment>
<evidence type="ECO:0000313" key="6">
    <source>
        <dbReference type="EMBL" id="MDY5140389.1"/>
    </source>
</evidence>
<evidence type="ECO:0000256" key="2">
    <source>
        <dbReference type="ARBA" id="ARBA00022723"/>
    </source>
</evidence>
<dbReference type="Proteomes" id="UP001284901">
    <property type="component" value="Unassembled WGS sequence"/>
</dbReference>
<dbReference type="AlphaFoldDB" id="A0AAW9HBN9"/>
<accession>A0AAW9HBN9</accession>
<evidence type="ECO:0000256" key="4">
    <source>
        <dbReference type="ARBA" id="ARBA00022833"/>
    </source>
</evidence>
<dbReference type="PANTHER" id="PTHR46233:SF3">
    <property type="entry name" value="HYDROXYACYLGLUTATHIONE HYDROLASE GLOC"/>
    <property type="match status" value="1"/>
</dbReference>
<dbReference type="EMBL" id="JAWNFY010000014">
    <property type="protein sequence ID" value="MDY5146532.1"/>
    <property type="molecule type" value="Genomic_DNA"/>
</dbReference>
<dbReference type="InterPro" id="IPR001279">
    <property type="entry name" value="Metallo-B-lactamas"/>
</dbReference>
<dbReference type="Proteomes" id="UP001288320">
    <property type="component" value="Unassembled WGS sequence"/>
</dbReference>
<dbReference type="Gene3D" id="3.60.15.10">
    <property type="entry name" value="Ribonuclease Z/Hydroxyacylglutathione hydrolase-like"/>
    <property type="match status" value="1"/>
</dbReference>
<proteinExistence type="predicted"/>
<keyword evidence="8" id="KW-1185">Reference proteome</keyword>
<dbReference type="SMART" id="SM00849">
    <property type="entry name" value="Lactamase_B"/>
    <property type="match status" value="1"/>
</dbReference>
<evidence type="ECO:0000256" key="1">
    <source>
        <dbReference type="ARBA" id="ARBA00001947"/>
    </source>
</evidence>
<dbReference type="SUPFAM" id="SSF56281">
    <property type="entry name" value="Metallo-hydrolase/oxidoreductase"/>
    <property type="match status" value="1"/>
</dbReference>
<dbReference type="InterPro" id="IPR051453">
    <property type="entry name" value="MBL_Glyoxalase_II"/>
</dbReference>
<organism evidence="6 9">
    <name type="scientific">Actinotignum timonense</name>
    <dbReference type="NCBI Taxonomy" id="1870995"/>
    <lineage>
        <taxon>Bacteria</taxon>
        <taxon>Bacillati</taxon>
        <taxon>Actinomycetota</taxon>
        <taxon>Actinomycetes</taxon>
        <taxon>Actinomycetales</taxon>
        <taxon>Actinomycetaceae</taxon>
        <taxon>Actinotignum</taxon>
    </lineage>
</organism>
<sequence length="242" mass="25865">MIFLRYSDTALEANCYIMADPTHRVALVIDAGAGSAPWVERTLAARNLRLGAVLATHGHGDHVWDAGVVAGSSVPCYIAEGDAYRLDNPIANAFYAPLVLAATGGRAWVKPEKIVPLPEAIYGEGTELVPGVHLRAIATPGHTEGSTVFLFSGRFEADPETPQLPDWGFGENFMITGDVLFRDGVGRTDLAGGNDAQMRASLRTIVAEVDGSTIFFPGHGKPSTLARELKASPYLRAYIAMK</sequence>
<gene>
    <name evidence="6" type="ORF">R6G74_03555</name>
    <name evidence="7" type="ORF">R6P33_05775</name>
</gene>
<dbReference type="GO" id="GO:0016787">
    <property type="term" value="F:hydrolase activity"/>
    <property type="evidence" value="ECO:0007669"/>
    <property type="project" value="UniProtKB-KW"/>
</dbReference>
<evidence type="ECO:0000313" key="8">
    <source>
        <dbReference type="Proteomes" id="UP001284901"/>
    </source>
</evidence>
<dbReference type="GO" id="GO:0046872">
    <property type="term" value="F:metal ion binding"/>
    <property type="evidence" value="ECO:0007669"/>
    <property type="project" value="UniProtKB-KW"/>
</dbReference>
<evidence type="ECO:0000259" key="5">
    <source>
        <dbReference type="SMART" id="SM00849"/>
    </source>
</evidence>
<protein>
    <submittedName>
        <fullName evidence="6">MBL fold metallo-hydrolase</fullName>
    </submittedName>
</protein>